<keyword evidence="2 6" id="KW-0862">Zinc</keyword>
<evidence type="ECO:0000256" key="3">
    <source>
        <dbReference type="ARBA" id="ARBA00023157"/>
    </source>
</evidence>
<comment type="function">
    <text evidence="6">Redox regulated molecular chaperone. Protects both thermally unfolding and oxidatively damaged proteins from irreversible aggregation. Plays an important role in the bacterial defense system toward oxidative stress.</text>
</comment>
<dbReference type="SUPFAM" id="SSF64397">
    <property type="entry name" value="Hsp33 domain"/>
    <property type="match status" value="1"/>
</dbReference>
<dbReference type="HAMAP" id="MF_00117">
    <property type="entry name" value="HslO"/>
    <property type="match status" value="1"/>
</dbReference>
<dbReference type="eggNOG" id="COG1281">
    <property type="taxonomic scope" value="Bacteria"/>
</dbReference>
<dbReference type="GO" id="GO:0051082">
    <property type="term" value="F:unfolded protein binding"/>
    <property type="evidence" value="ECO:0007669"/>
    <property type="project" value="UniProtKB-UniRule"/>
</dbReference>
<comment type="caution">
    <text evidence="7">The sequence shown here is derived from an EMBL/GenBank/DDBJ whole genome shotgun (WGS) entry which is preliminary data.</text>
</comment>
<dbReference type="Gene3D" id="3.55.30.10">
    <property type="entry name" value="Hsp33 domain"/>
    <property type="match status" value="1"/>
</dbReference>
<proteinExistence type="inferred from homology"/>
<evidence type="ECO:0000256" key="6">
    <source>
        <dbReference type="HAMAP-Rule" id="MF_00117"/>
    </source>
</evidence>
<evidence type="ECO:0000256" key="1">
    <source>
        <dbReference type="ARBA" id="ARBA00022490"/>
    </source>
</evidence>
<dbReference type="PIRSF" id="PIRSF005261">
    <property type="entry name" value="Heat_shock_Hsp33"/>
    <property type="match status" value="1"/>
</dbReference>
<reference evidence="7 8" key="1">
    <citation type="submission" date="2006-03" db="EMBL/GenBank/DDBJ databases">
        <authorList>
            <person name="Giovannoni S.J."/>
            <person name="Cho J.-C."/>
            <person name="Ferriera S."/>
            <person name="Johnson J."/>
            <person name="Kravitz S."/>
            <person name="Halpern A."/>
            <person name="Remington K."/>
            <person name="Beeson K."/>
            <person name="Tran B."/>
            <person name="Rogers Y.-H."/>
            <person name="Friedman R."/>
            <person name="Venter J.C."/>
        </authorList>
    </citation>
    <scope>NUCLEOTIDE SEQUENCE [LARGE SCALE GENOMIC DNA]</scope>
    <source>
        <strain evidence="7 8">HTCC2207</strain>
    </source>
</reference>
<gene>
    <name evidence="6" type="primary">hslO</name>
    <name evidence="7" type="ORF">GB2207_04622</name>
</gene>
<dbReference type="AlphaFoldDB" id="Q1YS12"/>
<dbReference type="InterPro" id="IPR016153">
    <property type="entry name" value="Heat_shock_Hsp33_N"/>
</dbReference>
<comment type="subcellular location">
    <subcellularLocation>
        <location evidence="6">Cytoplasm</location>
    </subcellularLocation>
</comment>
<organism evidence="7 8">
    <name type="scientific">gamma proteobacterium HTCC2207</name>
    <dbReference type="NCBI Taxonomy" id="314287"/>
    <lineage>
        <taxon>Bacteria</taxon>
        <taxon>Pseudomonadati</taxon>
        <taxon>Pseudomonadota</taxon>
        <taxon>Gammaproteobacteria</taxon>
        <taxon>Cellvibrionales</taxon>
        <taxon>Porticoccaceae</taxon>
        <taxon>SAR92 clade</taxon>
    </lineage>
</organism>
<evidence type="ECO:0000256" key="2">
    <source>
        <dbReference type="ARBA" id="ARBA00022833"/>
    </source>
</evidence>
<keyword evidence="8" id="KW-1185">Reference proteome</keyword>
<keyword evidence="5 6" id="KW-0676">Redox-active center</keyword>
<dbReference type="GO" id="GO:0042026">
    <property type="term" value="P:protein refolding"/>
    <property type="evidence" value="ECO:0007669"/>
    <property type="project" value="TreeGrafter"/>
</dbReference>
<dbReference type="EMBL" id="AAPI01000004">
    <property type="protein sequence ID" value="EAS46883.1"/>
    <property type="molecule type" value="Genomic_DNA"/>
</dbReference>
<accession>Q1YS12</accession>
<evidence type="ECO:0000313" key="8">
    <source>
        <dbReference type="Proteomes" id="UP000005555"/>
    </source>
</evidence>
<feature type="disulfide bond" description="Redox-active" evidence="6">
    <location>
        <begin position="251"/>
        <end position="253"/>
    </location>
</feature>
<comment type="similarity">
    <text evidence="6">Belongs to the HSP33 family.</text>
</comment>
<protein>
    <recommendedName>
        <fullName evidence="6">33 kDa chaperonin</fullName>
    </recommendedName>
    <alternativeName>
        <fullName evidence="6">Heat shock protein 33 homolog</fullName>
        <shortName evidence="6">HSP33</shortName>
    </alternativeName>
</protein>
<dbReference type="InterPro" id="IPR000397">
    <property type="entry name" value="Heat_shock_Hsp33"/>
</dbReference>
<evidence type="ECO:0000313" key="7">
    <source>
        <dbReference type="EMBL" id="EAS46883.1"/>
    </source>
</evidence>
<dbReference type="Pfam" id="PF01430">
    <property type="entry name" value="HSP33"/>
    <property type="match status" value="1"/>
</dbReference>
<sequence length="310" mass="34919">MDFAQIKVGPLQNISTMLPMNNKDNDTLQRFIFESTDIRGEITTLSSSYLDLLALQKYPPQVALLFGEFLAAASLLSSSLKHRGMITVQANGNGPITAIMAECSQDNKLRGIVRGNFDNLGDLSSLQELLGKATLAITLEPEGRERYQGVVPLDEDNLSKCLEFYFYQSEQLPTKIKLASNSEAATGLFIQQLPSSGDLEKSQEDWQRVSTLFETLSCDEQLQLSHNDQLYRLFHEQELRLFDAKPMQFSCSCSRQRTENALLSLGRTEVMELSEEQGLIMIHCQFCSQEYRFTAADVTQLFDPPQPLLH</sequence>
<keyword evidence="4 6" id="KW-0143">Chaperone</keyword>
<keyword evidence="3 6" id="KW-1015">Disulfide bond</keyword>
<dbReference type="PANTHER" id="PTHR30111:SF1">
    <property type="entry name" value="33 KDA CHAPERONIN"/>
    <property type="match status" value="1"/>
</dbReference>
<dbReference type="STRING" id="314287.GB2207_04622"/>
<dbReference type="NCBIfam" id="NF001033">
    <property type="entry name" value="PRK00114.1"/>
    <property type="match status" value="1"/>
</dbReference>
<dbReference type="Gene3D" id="1.10.287.480">
    <property type="entry name" value="helix hairpin bin"/>
    <property type="match status" value="1"/>
</dbReference>
<comment type="PTM">
    <text evidence="6">Under oxidizing conditions two disulfide bonds are formed involving the reactive cysteines. Under reducing conditions zinc is bound to the reactive cysteines and the protein is inactive.</text>
</comment>
<dbReference type="CDD" id="cd00498">
    <property type="entry name" value="Hsp33"/>
    <property type="match status" value="1"/>
</dbReference>
<dbReference type="InterPro" id="IPR016154">
    <property type="entry name" value="Heat_shock_Hsp33_C"/>
</dbReference>
<dbReference type="SUPFAM" id="SSF118352">
    <property type="entry name" value="HSP33 redox switch-like"/>
    <property type="match status" value="1"/>
</dbReference>
<dbReference type="GO" id="GO:0044183">
    <property type="term" value="F:protein folding chaperone"/>
    <property type="evidence" value="ECO:0007669"/>
    <property type="project" value="TreeGrafter"/>
</dbReference>
<dbReference type="HOGENOM" id="CLU_054493_0_0_6"/>
<dbReference type="InterPro" id="IPR023212">
    <property type="entry name" value="Hsp33_helix_hairpin_bin_dom_sf"/>
</dbReference>
<evidence type="ECO:0000256" key="5">
    <source>
        <dbReference type="ARBA" id="ARBA00023284"/>
    </source>
</evidence>
<evidence type="ECO:0000256" key="4">
    <source>
        <dbReference type="ARBA" id="ARBA00023186"/>
    </source>
</evidence>
<feature type="disulfide bond" description="Redox-active" evidence="6">
    <location>
        <begin position="284"/>
        <end position="287"/>
    </location>
</feature>
<keyword evidence="1 6" id="KW-0963">Cytoplasm</keyword>
<dbReference type="Gene3D" id="3.90.1280.10">
    <property type="entry name" value="HSP33 redox switch-like"/>
    <property type="match status" value="1"/>
</dbReference>
<dbReference type="GO" id="GO:0005737">
    <property type="term" value="C:cytoplasm"/>
    <property type="evidence" value="ECO:0007669"/>
    <property type="project" value="UniProtKB-SubCell"/>
</dbReference>
<dbReference type="Proteomes" id="UP000005555">
    <property type="component" value="Unassembled WGS sequence"/>
</dbReference>
<keyword evidence="7" id="KW-0346">Stress response</keyword>
<name>Q1YS12_9GAMM</name>
<dbReference type="PANTHER" id="PTHR30111">
    <property type="entry name" value="33 KDA CHAPERONIN"/>
    <property type="match status" value="1"/>
</dbReference>